<comment type="caution">
    <text evidence="1">The sequence shown here is derived from an EMBL/GenBank/DDBJ whole genome shotgun (WGS) entry which is preliminary data.</text>
</comment>
<reference evidence="2" key="1">
    <citation type="submission" date="2020-12" db="EMBL/GenBank/DDBJ databases">
        <title>Hymenobacter sp.</title>
        <authorList>
            <person name="Kim M.K."/>
        </authorList>
    </citation>
    <scope>NUCLEOTIDE SEQUENCE [LARGE SCALE GENOMIC DNA]</scope>
    <source>
        <strain evidence="2">BT325</strain>
    </source>
</reference>
<gene>
    <name evidence="1" type="ORF">JAO75_19525</name>
</gene>
<dbReference type="RefSeq" id="WP_199050820.1">
    <property type="nucleotide sequence ID" value="NZ_JAELXT010000028.1"/>
</dbReference>
<dbReference type="Proteomes" id="UP000620670">
    <property type="component" value="Unassembled WGS sequence"/>
</dbReference>
<proteinExistence type="predicted"/>
<keyword evidence="2" id="KW-1185">Reference proteome</keyword>
<name>A0ABS0Y5N1_9HYPH</name>
<evidence type="ECO:0000313" key="2">
    <source>
        <dbReference type="Proteomes" id="UP000620670"/>
    </source>
</evidence>
<accession>A0ABS0Y5N1</accession>
<dbReference type="EMBL" id="JAELXT010000028">
    <property type="protein sequence ID" value="MBJ6127597.1"/>
    <property type="molecule type" value="Genomic_DNA"/>
</dbReference>
<evidence type="ECO:0000313" key="1">
    <source>
        <dbReference type="EMBL" id="MBJ6127597.1"/>
    </source>
</evidence>
<protein>
    <submittedName>
        <fullName evidence="1">Uncharacterized protein</fullName>
    </submittedName>
</protein>
<organism evidence="1 2">
    <name type="scientific">Microvirga splendida</name>
    <dbReference type="NCBI Taxonomy" id="2795727"/>
    <lineage>
        <taxon>Bacteria</taxon>
        <taxon>Pseudomonadati</taxon>
        <taxon>Pseudomonadota</taxon>
        <taxon>Alphaproteobacteria</taxon>
        <taxon>Hyphomicrobiales</taxon>
        <taxon>Methylobacteriaceae</taxon>
        <taxon>Microvirga</taxon>
    </lineage>
</organism>
<sequence length="276" mass="31578">MGERFELFRLSLVPRDQKRFFEEEISREEYLRRAFSRDWIFQHYGTEFHYRSDAQLSHSEALLGRLGRQVTFDENLPPEKGFAENSRDGWKACVLALDPRDHADGQKAALQIDRQVGTPYSLMISLAEAINQFYRDAPFQLEIQPIFDSSTFWRFAEENRGQVTSLTFEFVVPNGLWSANESVREGLARYREKISAQKVTTTFKSNEGLETDAEPIREAVSYAEKGSGSIKARALGNKRFSSKRQATVVTLDDSDSEEMSLVAKAARKITQVLGRE</sequence>